<gene>
    <name evidence="1" type="ORF">I4901_16980</name>
</gene>
<protein>
    <submittedName>
        <fullName evidence="1">Uncharacterized protein</fullName>
    </submittedName>
</protein>
<evidence type="ECO:0000313" key="2">
    <source>
        <dbReference type="Proteomes" id="UP000612266"/>
    </source>
</evidence>
<dbReference type="RefSeq" id="WP_075674145.1">
    <property type="nucleotide sequence ID" value="NZ_CP047349.1"/>
</dbReference>
<name>A0A6G6SVP8_9GAMM</name>
<evidence type="ECO:0000313" key="1">
    <source>
        <dbReference type="EMBL" id="MBG2916063.1"/>
    </source>
</evidence>
<sequence>MKYPLFFIFSFYTLFISLPAFAAQVSCDKSQKQVNINNVMFITIDFNYGPIKSITTTSDLPEKGRFKAFQGESQFDKCGVLTKYNFSTQEYVHEHIETNLLRMSTPYNLKYKYQIKNRHRTYSLYLVEFYGKNNQNQLIDKKSYFYDYDGSLIGTDFAKLSYKNDKISAETIIESTAENQGNSIHYLYDEQGRLFKAIDNDEVTLEFHYGKDGKILRQMQIFTSLYDDIREYNNTCREWDKYNNCLTWDMVSEVRKDDIIIDTSTATIYNKFEYYE</sequence>
<accession>A0A6G6SVP8</accession>
<reference evidence="1" key="1">
    <citation type="submission" date="2020-11" db="EMBL/GenBank/DDBJ databases">
        <title>Enhanced detection system for hospital associated transmission using whole genome sequencing surveillance.</title>
        <authorList>
            <person name="Harrison L.H."/>
            <person name="Van Tyne D."/>
            <person name="Marsh J.W."/>
            <person name="Griffith M.P."/>
            <person name="Snyder D.J."/>
            <person name="Cooper V.S."/>
            <person name="Mustapha M."/>
        </authorList>
    </citation>
    <scope>NUCLEOTIDE SEQUENCE</scope>
    <source>
        <strain evidence="1">PR00070</strain>
    </source>
</reference>
<comment type="caution">
    <text evidence="1">The sequence shown here is derived from an EMBL/GenBank/DDBJ whole genome shotgun (WGS) entry which is preliminary data.</text>
</comment>
<dbReference type="AlphaFoldDB" id="A0A6G6SVP8"/>
<dbReference type="EMBL" id="JADSJR010000032">
    <property type="protein sequence ID" value="MBG2916063.1"/>
    <property type="molecule type" value="Genomic_DNA"/>
</dbReference>
<organism evidence="1 2">
    <name type="scientific">Proteus terrae subsp. cibarius</name>
    <dbReference type="NCBI Taxonomy" id="626774"/>
    <lineage>
        <taxon>Bacteria</taxon>
        <taxon>Pseudomonadati</taxon>
        <taxon>Pseudomonadota</taxon>
        <taxon>Gammaproteobacteria</taxon>
        <taxon>Enterobacterales</taxon>
        <taxon>Morganellaceae</taxon>
        <taxon>Proteus</taxon>
    </lineage>
</organism>
<proteinExistence type="predicted"/>
<dbReference type="GeneID" id="57333321"/>
<dbReference type="Proteomes" id="UP000612266">
    <property type="component" value="Unassembled WGS sequence"/>
</dbReference>